<sequence>MDLADLWDRMYLQVHIQVVGVEPSQHAAPADDWWSGVEEEGRDALSLEALWAGSFVPPPPRPYFLDERDATPDGPTTCDLCTWAWRDREDAAPVQARKKAELLLEHIISRDGISWDENGGVSIHDTPLRGSNIVDLVNGLVGARRHSEPSGWREFLTTLQKIYVPKEFIVNPKSLVTIKDPTPVLQPLTPSQRPKKKKLKRTCDENNPVVPFCTVGCLSADQLSTRIARPAPIVINTEPHTNPGTHWVAIFIYKNGMGEYFDNYCFTSCIKSHLASIHKITSRTSHSTLQLQSIASDVCSHYCLMYLLHRTQNISMKTFLTIFSPTNHRGNDAKGHPGGVPAIAVTVVEANKHHGRSGRLQPQSKARPVKPFAITSIFNTFVPLDKVDAKLNVTIYSFLGSSCRSAKLVPVIKEKTNCDIPQGRVLFLSRLVLSTRKTGASHQGCDSAMTSLGNPIVQGGRLPESIT</sequence>
<gene>
    <name evidence="1" type="ORF">TSIB3V08_LOCUS7463</name>
</gene>
<name>A0A7R9AZC2_TIMSH</name>
<accession>A0A7R9AZC2</accession>
<organism evidence="1">
    <name type="scientific">Timema shepardi</name>
    <name type="common">Walking stick</name>
    <dbReference type="NCBI Taxonomy" id="629360"/>
    <lineage>
        <taxon>Eukaryota</taxon>
        <taxon>Metazoa</taxon>
        <taxon>Ecdysozoa</taxon>
        <taxon>Arthropoda</taxon>
        <taxon>Hexapoda</taxon>
        <taxon>Insecta</taxon>
        <taxon>Pterygota</taxon>
        <taxon>Neoptera</taxon>
        <taxon>Polyneoptera</taxon>
        <taxon>Phasmatodea</taxon>
        <taxon>Timematodea</taxon>
        <taxon>Timematoidea</taxon>
        <taxon>Timematidae</taxon>
        <taxon>Timema</taxon>
    </lineage>
</organism>
<dbReference type="AlphaFoldDB" id="A0A7R9AZC2"/>
<reference evidence="1" key="1">
    <citation type="submission" date="2020-11" db="EMBL/GenBank/DDBJ databases">
        <authorList>
            <person name="Tran Van P."/>
        </authorList>
    </citation>
    <scope>NUCLEOTIDE SEQUENCE</scope>
</reference>
<dbReference type="Gene3D" id="3.40.395.10">
    <property type="entry name" value="Adenoviral Proteinase, Chain A"/>
    <property type="match status" value="1"/>
</dbReference>
<evidence type="ECO:0000313" key="1">
    <source>
        <dbReference type="EMBL" id="CAD7263384.1"/>
    </source>
</evidence>
<dbReference type="EMBL" id="OC003513">
    <property type="protein sequence ID" value="CAD7263384.1"/>
    <property type="molecule type" value="Genomic_DNA"/>
</dbReference>
<proteinExistence type="predicted"/>
<protein>
    <submittedName>
        <fullName evidence="1">Uncharacterized protein</fullName>
    </submittedName>
</protein>